<keyword evidence="1" id="KW-1133">Transmembrane helix</keyword>
<dbReference type="NCBIfam" id="TIGR02532">
    <property type="entry name" value="IV_pilin_GFxxxE"/>
    <property type="match status" value="1"/>
</dbReference>
<evidence type="ECO:0000313" key="3">
    <source>
        <dbReference type="EMBL" id="CAH9062447.1"/>
    </source>
</evidence>
<name>A0A9W4QVG9_9GAMM</name>
<evidence type="ECO:0000256" key="1">
    <source>
        <dbReference type="SAM" id="Phobius"/>
    </source>
</evidence>
<dbReference type="InterPro" id="IPR012902">
    <property type="entry name" value="N_methyl_site"/>
</dbReference>
<accession>A0A9W4QVG9</accession>
<evidence type="ECO:0000313" key="5">
    <source>
        <dbReference type="Proteomes" id="UP001152485"/>
    </source>
</evidence>
<keyword evidence="1" id="KW-0812">Transmembrane</keyword>
<keyword evidence="1" id="KW-0472">Membrane</keyword>
<dbReference type="EMBL" id="CAMAPC010000004">
    <property type="protein sequence ID" value="CAH9054905.1"/>
    <property type="molecule type" value="Genomic_DNA"/>
</dbReference>
<reference evidence="2 5" key="1">
    <citation type="submission" date="2022-07" db="EMBL/GenBank/DDBJ databases">
        <authorList>
            <person name="Criscuolo A."/>
        </authorList>
    </citation>
    <scope>NUCLEOTIDE SEQUENCE</scope>
    <source>
        <strain evidence="5">CIP 111951</strain>
        <strain evidence="2">CIP111854</strain>
        <strain evidence="3">CIP111951</strain>
    </source>
</reference>
<evidence type="ECO:0000313" key="2">
    <source>
        <dbReference type="EMBL" id="CAH9054905.1"/>
    </source>
</evidence>
<gene>
    <name evidence="2" type="ORF">PSECIP111854_01469</name>
    <name evidence="3" type="ORF">PSECIP111951_02691</name>
</gene>
<comment type="caution">
    <text evidence="2">The sequence shown here is derived from an EMBL/GenBank/DDBJ whole genome shotgun (WGS) entry which is preliminary data.</text>
</comment>
<organism evidence="2 4">
    <name type="scientific">Pseudoalteromonas holothuriae</name>
    <dbReference type="NCBI Taxonomy" id="2963714"/>
    <lineage>
        <taxon>Bacteria</taxon>
        <taxon>Pseudomonadati</taxon>
        <taxon>Pseudomonadota</taxon>
        <taxon>Gammaproteobacteria</taxon>
        <taxon>Alteromonadales</taxon>
        <taxon>Pseudoalteromonadaceae</taxon>
        <taxon>Pseudoalteromonas</taxon>
    </lineage>
</organism>
<dbReference type="EMBL" id="CAMAPD010000013">
    <property type="protein sequence ID" value="CAH9062447.1"/>
    <property type="molecule type" value="Genomic_DNA"/>
</dbReference>
<proteinExistence type="predicted"/>
<dbReference type="Proteomes" id="UP001152467">
    <property type="component" value="Unassembled WGS sequence"/>
</dbReference>
<evidence type="ECO:0008006" key="6">
    <source>
        <dbReference type="Google" id="ProtNLM"/>
    </source>
</evidence>
<dbReference type="RefSeq" id="WP_261593996.1">
    <property type="nucleotide sequence ID" value="NZ_CAMAPC010000004.1"/>
</dbReference>
<sequence length="173" mass="18282">MNNKGFSIVELMVAMAIGSFLLIGIAMSYTAIKSTVLSAQSLANAQEVIRYTQQILSRSIKQAIRAPTISANALTIRIEQNSFSPSCQGTVPTIAFDEVYTVSNNYLTCDIIDRSSGSSLGSANLLKGVQALTFSSSASGLLVDVTVIPEDVPTQFAGGIVISIAATQLIMVR</sequence>
<keyword evidence="4" id="KW-1185">Reference proteome</keyword>
<feature type="transmembrane region" description="Helical" evidence="1">
    <location>
        <begin position="12"/>
        <end position="32"/>
    </location>
</feature>
<dbReference type="Pfam" id="PF07963">
    <property type="entry name" value="N_methyl"/>
    <property type="match status" value="1"/>
</dbReference>
<protein>
    <recommendedName>
        <fullName evidence="6">Prepilin-type N-terminal cleavage/methylation domain-containing protein</fullName>
    </recommendedName>
</protein>
<dbReference type="Proteomes" id="UP001152485">
    <property type="component" value="Unassembled WGS sequence"/>
</dbReference>
<evidence type="ECO:0000313" key="4">
    <source>
        <dbReference type="Proteomes" id="UP001152467"/>
    </source>
</evidence>
<dbReference type="AlphaFoldDB" id="A0A9W4QVG9"/>